<organism evidence="5 6">
    <name type="scientific">Xylanibacter muris</name>
    <dbReference type="NCBI Taxonomy" id="2736290"/>
    <lineage>
        <taxon>Bacteria</taxon>
        <taxon>Pseudomonadati</taxon>
        <taxon>Bacteroidota</taxon>
        <taxon>Bacteroidia</taxon>
        <taxon>Bacteroidales</taxon>
        <taxon>Prevotellaceae</taxon>
        <taxon>Xylanibacter</taxon>
    </lineage>
</organism>
<keyword evidence="2 4" id="KW-0378">Hydrolase</keyword>
<evidence type="ECO:0000313" key="6">
    <source>
        <dbReference type="Proteomes" id="UP000714420"/>
    </source>
</evidence>
<dbReference type="Proteomes" id="UP000714420">
    <property type="component" value="Unassembled WGS sequence"/>
</dbReference>
<dbReference type="InterPro" id="IPR000743">
    <property type="entry name" value="Glyco_hydro_28"/>
</dbReference>
<protein>
    <submittedName>
        <fullName evidence="5">Exopolygalacturonase</fullName>
    </submittedName>
</protein>
<evidence type="ECO:0000256" key="2">
    <source>
        <dbReference type="ARBA" id="ARBA00022801"/>
    </source>
</evidence>
<dbReference type="InterPro" id="IPR006626">
    <property type="entry name" value="PbH1"/>
</dbReference>
<comment type="similarity">
    <text evidence="1 4">Belongs to the glycosyl hydrolase 28 family.</text>
</comment>
<sequence length="444" mass="49344">MNKIGIFTVVLLMAATMTSARKKHQQTFPDGTPVPEWFSDTAKVDVDKLGRKYVITDYGVVDDTAVVQTAAIQGVIDRAFKDGGGVIVIPKGTFLTGSLFFRQGTHLHLADGGRLKGSDAITHYEIVKTRLEGQTLNYFAALINADEVDGFTITGKGTIDGNGRKFYDEFWLRRKVNPKCTNLEALRPRMVYISNSTNVTVQDVRLVNSGFWTNHLYKCGNVKYLDCYIYAPTSGYPKGPSTDALDLDGCHDVLVRGCYINVNDDGVCLKGGKGTFVDKDTTNAPCCNIIIENCSYGIAGAGVTFGSEAWDCSNVILRDCRFDGTGNLVLFKMRPDTPQSYRNVLVENVSGRTKNGIRAAAWRQFHNPQEREDKPRSGVKNVTLRNVDIECSKRFYDVRRSDDYDVSDVVFENIKAKDPDGDFDTSYIQNCTVKNVILNDSKRL</sequence>
<evidence type="ECO:0000256" key="4">
    <source>
        <dbReference type="RuleBase" id="RU361169"/>
    </source>
</evidence>
<dbReference type="Pfam" id="PF00295">
    <property type="entry name" value="Glyco_hydro_28"/>
    <property type="match status" value="1"/>
</dbReference>
<reference evidence="5 6" key="1">
    <citation type="submission" date="2020-05" db="EMBL/GenBank/DDBJ databases">
        <title>Distinct polysaccharide utilization as determinants for interspecies competition between intestinal Prevotella spp.</title>
        <authorList>
            <person name="Galvez E.J.C."/>
            <person name="Iljazovic A."/>
            <person name="Strowig T."/>
        </authorList>
    </citation>
    <scope>NUCLEOTIDE SEQUENCE [LARGE SCALE GENOMIC DNA]</scope>
    <source>
        <strain evidence="5 6">PMUR</strain>
    </source>
</reference>
<gene>
    <name evidence="5" type="ORF">HPS56_11520</name>
</gene>
<comment type="caution">
    <text evidence="5">The sequence shown here is derived from an EMBL/GenBank/DDBJ whole genome shotgun (WGS) entry which is preliminary data.</text>
</comment>
<evidence type="ECO:0000256" key="1">
    <source>
        <dbReference type="ARBA" id="ARBA00008834"/>
    </source>
</evidence>
<dbReference type="SUPFAM" id="SSF51126">
    <property type="entry name" value="Pectin lyase-like"/>
    <property type="match status" value="1"/>
</dbReference>
<accession>A0ABX2AQY4</accession>
<dbReference type="Gene3D" id="2.160.20.10">
    <property type="entry name" value="Single-stranded right-handed beta-helix, Pectin lyase-like"/>
    <property type="match status" value="1"/>
</dbReference>
<dbReference type="InterPro" id="IPR051801">
    <property type="entry name" value="GH28_Enzymes"/>
</dbReference>
<evidence type="ECO:0000256" key="3">
    <source>
        <dbReference type="ARBA" id="ARBA00023295"/>
    </source>
</evidence>
<dbReference type="EMBL" id="JABKKF010000013">
    <property type="protein sequence ID" value="NPD92957.1"/>
    <property type="molecule type" value="Genomic_DNA"/>
</dbReference>
<dbReference type="SMART" id="SM00710">
    <property type="entry name" value="PbH1"/>
    <property type="match status" value="5"/>
</dbReference>
<dbReference type="PANTHER" id="PTHR31339:SF9">
    <property type="entry name" value="PLASMIN AND FIBRONECTIN-BINDING PROTEIN A"/>
    <property type="match status" value="1"/>
</dbReference>
<keyword evidence="3 4" id="KW-0326">Glycosidase</keyword>
<evidence type="ECO:0000313" key="5">
    <source>
        <dbReference type="EMBL" id="NPD92957.1"/>
    </source>
</evidence>
<dbReference type="RefSeq" id="WP_172276697.1">
    <property type="nucleotide sequence ID" value="NZ_CASGMU010000017.1"/>
</dbReference>
<dbReference type="InterPro" id="IPR012334">
    <property type="entry name" value="Pectin_lyas_fold"/>
</dbReference>
<dbReference type="PANTHER" id="PTHR31339">
    <property type="entry name" value="PECTIN LYASE-RELATED"/>
    <property type="match status" value="1"/>
</dbReference>
<dbReference type="InterPro" id="IPR011050">
    <property type="entry name" value="Pectin_lyase_fold/virulence"/>
</dbReference>
<name>A0ABX2AQY4_9BACT</name>
<keyword evidence="6" id="KW-1185">Reference proteome</keyword>
<proteinExistence type="inferred from homology"/>